<accession>A0A5J4WNQ6</accession>
<dbReference type="PROSITE" id="PS50222">
    <property type="entry name" value="EF_HAND_2"/>
    <property type="match status" value="1"/>
</dbReference>
<comment type="caution">
    <text evidence="3">The sequence shown here is derived from an EMBL/GenBank/DDBJ whole genome shotgun (WGS) entry which is preliminary data.</text>
</comment>
<dbReference type="Proteomes" id="UP000324800">
    <property type="component" value="Unassembled WGS sequence"/>
</dbReference>
<dbReference type="Gene3D" id="1.10.238.10">
    <property type="entry name" value="EF-hand"/>
    <property type="match status" value="1"/>
</dbReference>
<dbReference type="GO" id="GO:0005509">
    <property type="term" value="F:calcium ion binding"/>
    <property type="evidence" value="ECO:0007669"/>
    <property type="project" value="InterPro"/>
</dbReference>
<dbReference type="PROSITE" id="PS00018">
    <property type="entry name" value="EF_HAND_1"/>
    <property type="match status" value="1"/>
</dbReference>
<dbReference type="InterPro" id="IPR011992">
    <property type="entry name" value="EF-hand-dom_pair"/>
</dbReference>
<sequence>MTQFDIKSADTLISDLIDLDQLEKIMNVFKMQIKGEKDLLLLNEEQFVQTMNKVLGDPPSQSDIYRNTFKQIDANCSGQVSWADFASFFLKQYDLISGGQELGAELYDPIDELGLAYHVTDSQPFHRNFITGFSYIQLRKEYISGGYDSLIKLQSDQLGSHAEMTIIHPDSIRKNVGVVEFDILSEFKK</sequence>
<dbReference type="InterPro" id="IPR018247">
    <property type="entry name" value="EF_Hand_1_Ca_BS"/>
</dbReference>
<keyword evidence="1" id="KW-0106">Calcium</keyword>
<protein>
    <recommendedName>
        <fullName evidence="2">EF-hand domain-containing protein</fullName>
    </recommendedName>
</protein>
<reference evidence="3 4" key="1">
    <citation type="submission" date="2019-03" db="EMBL/GenBank/DDBJ databases">
        <title>Single cell metagenomics reveals metabolic interactions within the superorganism composed of flagellate Streblomastix strix and complex community of Bacteroidetes bacteria on its surface.</title>
        <authorList>
            <person name="Treitli S.C."/>
            <person name="Kolisko M."/>
            <person name="Husnik F."/>
            <person name="Keeling P."/>
            <person name="Hampl V."/>
        </authorList>
    </citation>
    <scope>NUCLEOTIDE SEQUENCE [LARGE SCALE GENOMIC DNA]</scope>
    <source>
        <strain evidence="3">ST1C</strain>
    </source>
</reference>
<proteinExistence type="predicted"/>
<feature type="domain" description="EF-hand" evidence="2">
    <location>
        <begin position="60"/>
        <end position="95"/>
    </location>
</feature>
<gene>
    <name evidence="3" type="ORF">EZS28_008645</name>
</gene>
<dbReference type="InterPro" id="IPR002048">
    <property type="entry name" value="EF_hand_dom"/>
</dbReference>
<evidence type="ECO:0000256" key="1">
    <source>
        <dbReference type="ARBA" id="ARBA00022837"/>
    </source>
</evidence>
<organism evidence="3 4">
    <name type="scientific">Streblomastix strix</name>
    <dbReference type="NCBI Taxonomy" id="222440"/>
    <lineage>
        <taxon>Eukaryota</taxon>
        <taxon>Metamonada</taxon>
        <taxon>Preaxostyla</taxon>
        <taxon>Oxymonadida</taxon>
        <taxon>Streblomastigidae</taxon>
        <taxon>Streblomastix</taxon>
    </lineage>
</organism>
<dbReference type="AlphaFoldDB" id="A0A5J4WNQ6"/>
<evidence type="ECO:0000313" key="4">
    <source>
        <dbReference type="Proteomes" id="UP000324800"/>
    </source>
</evidence>
<dbReference type="SUPFAM" id="SSF47473">
    <property type="entry name" value="EF-hand"/>
    <property type="match status" value="1"/>
</dbReference>
<evidence type="ECO:0000259" key="2">
    <source>
        <dbReference type="PROSITE" id="PS50222"/>
    </source>
</evidence>
<dbReference type="EMBL" id="SNRW01001582">
    <property type="protein sequence ID" value="KAA6395829.1"/>
    <property type="molecule type" value="Genomic_DNA"/>
</dbReference>
<evidence type="ECO:0000313" key="3">
    <source>
        <dbReference type="EMBL" id="KAA6395829.1"/>
    </source>
</evidence>
<name>A0A5J4WNQ6_9EUKA</name>